<gene>
    <name evidence="2" type="ORF">F444_23066</name>
</gene>
<sequence>MSDYISLAYWAVVGGVSIYVASLLLVAAIQESTP</sequence>
<evidence type="ECO:0000313" key="3">
    <source>
        <dbReference type="Proteomes" id="UP000028582"/>
    </source>
</evidence>
<reference evidence="2 3" key="1">
    <citation type="submission" date="2013-11" db="EMBL/GenBank/DDBJ databases">
        <title>The Genome Sequence of Phytophthora parasitica P1976.</title>
        <authorList>
            <consortium name="The Broad Institute Genomics Platform"/>
            <person name="Russ C."/>
            <person name="Tyler B."/>
            <person name="Panabieres F."/>
            <person name="Shan W."/>
            <person name="Tripathy S."/>
            <person name="Grunwald N."/>
            <person name="Machado M."/>
            <person name="Johnson C.S."/>
            <person name="Walker B."/>
            <person name="Young S."/>
            <person name="Zeng Q."/>
            <person name="Gargeya S."/>
            <person name="Fitzgerald M."/>
            <person name="Haas B."/>
            <person name="Abouelleil A."/>
            <person name="Allen A.W."/>
            <person name="Alvarado L."/>
            <person name="Arachchi H.M."/>
            <person name="Berlin A.M."/>
            <person name="Chapman S.B."/>
            <person name="Gainer-Dewar J."/>
            <person name="Goldberg J."/>
            <person name="Griggs A."/>
            <person name="Gujja S."/>
            <person name="Hansen M."/>
            <person name="Howarth C."/>
            <person name="Imamovic A."/>
            <person name="Ireland A."/>
            <person name="Larimer J."/>
            <person name="McCowan C."/>
            <person name="Murphy C."/>
            <person name="Pearson M."/>
            <person name="Poon T.W."/>
            <person name="Priest M."/>
            <person name="Roberts A."/>
            <person name="Saif S."/>
            <person name="Shea T."/>
            <person name="Sisk P."/>
            <person name="Sykes S."/>
            <person name="Wortman J."/>
            <person name="Nusbaum C."/>
            <person name="Birren B."/>
        </authorList>
    </citation>
    <scope>NUCLEOTIDE SEQUENCE [LARGE SCALE GENOMIC DNA]</scope>
    <source>
        <strain evidence="2 3">P1976</strain>
    </source>
</reference>
<evidence type="ECO:0000256" key="1">
    <source>
        <dbReference type="SAM" id="Phobius"/>
    </source>
</evidence>
<comment type="caution">
    <text evidence="2">The sequence shown here is derived from an EMBL/GenBank/DDBJ whole genome shotgun (WGS) entry which is preliminary data.</text>
</comment>
<accession>A0A080YVZ8</accession>
<feature type="transmembrane region" description="Helical" evidence="1">
    <location>
        <begin position="7"/>
        <end position="29"/>
    </location>
</feature>
<dbReference type="EMBL" id="ANJA01005061">
    <property type="protein sequence ID" value="ETO58559.1"/>
    <property type="molecule type" value="Genomic_DNA"/>
</dbReference>
<protein>
    <submittedName>
        <fullName evidence="2">Uncharacterized protein</fullName>
    </submittedName>
</protein>
<keyword evidence="1" id="KW-0812">Transmembrane</keyword>
<proteinExistence type="predicted"/>
<name>A0A080YVZ8_PHYNI</name>
<organism evidence="2 3">
    <name type="scientific">Phytophthora nicotianae P1976</name>
    <dbReference type="NCBI Taxonomy" id="1317066"/>
    <lineage>
        <taxon>Eukaryota</taxon>
        <taxon>Sar</taxon>
        <taxon>Stramenopiles</taxon>
        <taxon>Oomycota</taxon>
        <taxon>Peronosporomycetes</taxon>
        <taxon>Peronosporales</taxon>
        <taxon>Peronosporaceae</taxon>
        <taxon>Phytophthora</taxon>
    </lineage>
</organism>
<dbReference type="AlphaFoldDB" id="A0A080YVZ8"/>
<keyword evidence="1" id="KW-0472">Membrane</keyword>
<dbReference type="Proteomes" id="UP000028582">
    <property type="component" value="Unassembled WGS sequence"/>
</dbReference>
<keyword evidence="1" id="KW-1133">Transmembrane helix</keyword>
<evidence type="ECO:0000313" key="2">
    <source>
        <dbReference type="EMBL" id="ETO58559.1"/>
    </source>
</evidence>